<dbReference type="KEGG" id="plig:NAG76_13185"/>
<keyword evidence="1" id="KW-0732">Signal</keyword>
<dbReference type="SUPFAM" id="SSF49503">
    <property type="entry name" value="Cupredoxins"/>
    <property type="match status" value="1"/>
</dbReference>
<protein>
    <submittedName>
        <fullName evidence="2">Cytochrome C oxidase subunit II</fullName>
    </submittedName>
</protein>
<feature type="chain" id="PRO_5039951478" evidence="1">
    <location>
        <begin position="20"/>
        <end position="131"/>
    </location>
</feature>
<reference evidence="2" key="1">
    <citation type="submission" date="2022-05" db="EMBL/GenBank/DDBJ databases">
        <title>Novel bacterial taxa in a minimal lignocellulolytic consortium and its capacity to transform plastics disclosed by genome-resolved metagenomics.</title>
        <authorList>
            <person name="Rodriguez C.A.D."/>
            <person name="Diaz-Garcia L."/>
            <person name="Herrera K."/>
            <person name="Tarazona N.A."/>
            <person name="Sproer C."/>
            <person name="Overmann J."/>
            <person name="Jimenez D.J."/>
        </authorList>
    </citation>
    <scope>NUCLEOTIDE SEQUENCE</scope>
    <source>
        <strain evidence="2">MAG5</strain>
    </source>
</reference>
<dbReference type="Gene3D" id="2.60.40.420">
    <property type="entry name" value="Cupredoxins - blue copper proteins"/>
    <property type="match status" value="1"/>
</dbReference>
<feature type="signal peptide" evidence="1">
    <location>
        <begin position="1"/>
        <end position="19"/>
    </location>
</feature>
<accession>A0A9J6Z9W1</accession>
<dbReference type="Proteomes" id="UP001056756">
    <property type="component" value="Chromosome"/>
</dbReference>
<evidence type="ECO:0000313" key="3">
    <source>
        <dbReference type="Proteomes" id="UP001056756"/>
    </source>
</evidence>
<dbReference type="InterPro" id="IPR008972">
    <property type="entry name" value="Cupredoxin"/>
</dbReference>
<proteinExistence type="predicted"/>
<dbReference type="PROSITE" id="PS51257">
    <property type="entry name" value="PROKAR_LIPOPROTEIN"/>
    <property type="match status" value="1"/>
</dbReference>
<evidence type="ECO:0000313" key="2">
    <source>
        <dbReference type="EMBL" id="URN92799.1"/>
    </source>
</evidence>
<name>A0A9J6Z9W1_9BACL</name>
<organism evidence="2 3">
    <name type="scientific">Candidatus Pristimantibacillus lignocellulolyticus</name>
    <dbReference type="NCBI Taxonomy" id="2994561"/>
    <lineage>
        <taxon>Bacteria</taxon>
        <taxon>Bacillati</taxon>
        <taxon>Bacillota</taxon>
        <taxon>Bacilli</taxon>
        <taxon>Bacillales</taxon>
        <taxon>Paenibacillaceae</taxon>
        <taxon>Candidatus Pristimantibacillus</taxon>
    </lineage>
</organism>
<dbReference type="AlphaFoldDB" id="A0A9J6Z9W1"/>
<sequence length="131" mass="13940">MKKWLVLALVSALMVVLMACGSTSNSNGSAAPAAPIKVSEDEIATGSLVITASDWKFDKEYYAIRAGESVELTVDSISGVHGVEILDTEYNNIINNKTTTVTITEPGTYNIRCSVPCGSGHRTMTTKLVVV</sequence>
<dbReference type="EMBL" id="CP097899">
    <property type="protein sequence ID" value="URN92799.1"/>
    <property type="molecule type" value="Genomic_DNA"/>
</dbReference>
<evidence type="ECO:0000256" key="1">
    <source>
        <dbReference type="SAM" id="SignalP"/>
    </source>
</evidence>
<gene>
    <name evidence="2" type="ORF">NAG76_13185</name>
</gene>